<dbReference type="GeneID" id="96597058"/>
<dbReference type="RefSeq" id="WP_049663142.1">
    <property type="nucleotide sequence ID" value="NZ_LFXJ01000002.1"/>
</dbReference>
<evidence type="ECO:0000313" key="2">
    <source>
        <dbReference type="Proteomes" id="UP000037326"/>
    </source>
</evidence>
<dbReference type="PANTHER" id="PTHR39166:SF1">
    <property type="entry name" value="BLL1166 PROTEIN"/>
    <property type="match status" value="1"/>
</dbReference>
<dbReference type="EMBL" id="LFXJ01000002">
    <property type="protein sequence ID" value="KMY33842.1"/>
    <property type="molecule type" value="Genomic_DNA"/>
</dbReference>
<protein>
    <recommendedName>
        <fullName evidence="3">Nucleotidyltransferase family protein</fullName>
    </recommendedName>
</protein>
<evidence type="ECO:0008006" key="3">
    <source>
        <dbReference type="Google" id="ProtNLM"/>
    </source>
</evidence>
<accession>A0A0K9FI15</accession>
<dbReference type="InterPro" id="IPR009267">
    <property type="entry name" value="NTP_transf_6"/>
</dbReference>
<organism evidence="1 2">
    <name type="scientific">Lysinibacillus xylanilyticus</name>
    <dbReference type="NCBI Taxonomy" id="582475"/>
    <lineage>
        <taxon>Bacteria</taxon>
        <taxon>Bacillati</taxon>
        <taxon>Bacillota</taxon>
        <taxon>Bacilli</taxon>
        <taxon>Bacillales</taxon>
        <taxon>Bacillaceae</taxon>
        <taxon>Lysinibacillus</taxon>
    </lineage>
</organism>
<sequence length="188" mass="22152">MKLIKTEEELKRLITADEWMMNILTTLEKLQLPDSWVCAGFIRSKVWDHLHEKEYRTPLADIDVIYFDKLNSLEKYEKQYEQELTKYLPNKPWSVKNQARMHVVNNNEPYQSSIDGMAHFPEIPTAIGVRLTNGRLEIAAPHGIKHLVSGIVAPTPYFQKESPMHEVYLNRVRNKQWELSWSKLQIVY</sequence>
<reference evidence="2" key="1">
    <citation type="submission" date="2015-07" db="EMBL/GenBank/DDBJ databases">
        <authorList>
            <consortium name="Consortium for Microbial Forensics and Genomics (microFORGE)"/>
            <person name="Knight B.M."/>
            <person name="Roberts D.P."/>
            <person name="Lin D."/>
            <person name="Hari K."/>
            <person name="Fletcher J."/>
            <person name="Melcher U."/>
            <person name="Blagden T."/>
            <person name="Winegar R.A."/>
        </authorList>
    </citation>
    <scope>NUCLEOTIDE SEQUENCE [LARGE SCALE GENOMIC DNA]</scope>
    <source>
        <strain evidence="2">DSM 23493</strain>
    </source>
</reference>
<name>A0A0K9FI15_9BACI</name>
<proteinExistence type="predicted"/>
<dbReference type="Pfam" id="PF06042">
    <property type="entry name" value="NTP_transf_6"/>
    <property type="match status" value="1"/>
</dbReference>
<gene>
    <name evidence="1" type="ORF">ACZ11_01840</name>
</gene>
<dbReference type="OrthoDB" id="1901124at2"/>
<comment type="caution">
    <text evidence="1">The sequence shown here is derived from an EMBL/GenBank/DDBJ whole genome shotgun (WGS) entry which is preliminary data.</text>
</comment>
<dbReference type="AlphaFoldDB" id="A0A0K9FI15"/>
<evidence type="ECO:0000313" key="1">
    <source>
        <dbReference type="EMBL" id="KMY33842.1"/>
    </source>
</evidence>
<dbReference type="PATRIC" id="fig|582475.4.peg.3924"/>
<dbReference type="PANTHER" id="PTHR39166">
    <property type="entry name" value="BLL1166 PROTEIN"/>
    <property type="match status" value="1"/>
</dbReference>
<dbReference type="Proteomes" id="UP000037326">
    <property type="component" value="Unassembled WGS sequence"/>
</dbReference>